<evidence type="ECO:0000256" key="1">
    <source>
        <dbReference type="SAM" id="SignalP"/>
    </source>
</evidence>
<keyword evidence="1" id="KW-0732">Signal</keyword>
<dbReference type="Proteomes" id="UP001316803">
    <property type="component" value="Unassembled WGS sequence"/>
</dbReference>
<organism evidence="2 3">
    <name type="scientific">Knufia fluminis</name>
    <dbReference type="NCBI Taxonomy" id="191047"/>
    <lineage>
        <taxon>Eukaryota</taxon>
        <taxon>Fungi</taxon>
        <taxon>Dikarya</taxon>
        <taxon>Ascomycota</taxon>
        <taxon>Pezizomycotina</taxon>
        <taxon>Eurotiomycetes</taxon>
        <taxon>Chaetothyriomycetidae</taxon>
        <taxon>Chaetothyriales</taxon>
        <taxon>Trichomeriaceae</taxon>
        <taxon>Knufia</taxon>
    </lineage>
</organism>
<dbReference type="EMBL" id="JAKLMC020000051">
    <property type="protein sequence ID" value="KAK5948225.1"/>
    <property type="molecule type" value="Genomic_DNA"/>
</dbReference>
<comment type="caution">
    <text evidence="2">The sequence shown here is derived from an EMBL/GenBank/DDBJ whole genome shotgun (WGS) entry which is preliminary data.</text>
</comment>
<reference evidence="2 3" key="1">
    <citation type="submission" date="2022-12" db="EMBL/GenBank/DDBJ databases">
        <title>Genomic features and morphological characterization of a novel Knufia sp. strain isolated from spacecraft assembly facility.</title>
        <authorList>
            <person name="Teixeira M."/>
            <person name="Chander A.M."/>
            <person name="Stajich J.E."/>
            <person name="Venkateswaran K."/>
        </authorList>
    </citation>
    <scope>NUCLEOTIDE SEQUENCE [LARGE SCALE GENOMIC DNA]</scope>
    <source>
        <strain evidence="2 3">FJI-L2-BK-P2</strain>
    </source>
</reference>
<feature type="signal peptide" evidence="1">
    <location>
        <begin position="1"/>
        <end position="18"/>
    </location>
</feature>
<proteinExistence type="predicted"/>
<keyword evidence="3" id="KW-1185">Reference proteome</keyword>
<evidence type="ECO:0000313" key="2">
    <source>
        <dbReference type="EMBL" id="KAK5948225.1"/>
    </source>
</evidence>
<feature type="chain" id="PRO_5042901756" description="Extracellular membrane protein CFEM domain-containing protein" evidence="1">
    <location>
        <begin position="19"/>
        <end position="225"/>
    </location>
</feature>
<evidence type="ECO:0000313" key="3">
    <source>
        <dbReference type="Proteomes" id="UP001316803"/>
    </source>
</evidence>
<dbReference type="AlphaFoldDB" id="A0AAN8EF72"/>
<evidence type="ECO:0008006" key="4">
    <source>
        <dbReference type="Google" id="ProtNLM"/>
    </source>
</evidence>
<name>A0AAN8EF72_9EURO</name>
<accession>A0AAN8EF72</accession>
<sequence>MAMINLLLLLSSLRGIDSQVTSGLGPHGCNPDSGVSILPACDAIDSIVRSCFADPKATASIESCFCKQNALNLIVDCESEFRSCYLNNQFDYYAESMLATWHDWCSDYITFVPTTPTLRNPPTTVPTIVGGVLEPLCSDLRTSCAAWSEAEANCLNIDPSATAASFYECACQTSLLSLASVCLYDGNTTCLGSSAALSNIPLYGICGVSIFLNSTYPFVYACQTE</sequence>
<gene>
    <name evidence="2" type="ORF">OHC33_010773</name>
</gene>
<protein>
    <recommendedName>
        <fullName evidence="4">Extracellular membrane protein CFEM domain-containing protein</fullName>
    </recommendedName>
</protein>